<evidence type="ECO:0000259" key="2">
    <source>
        <dbReference type="Pfam" id="PF12572"/>
    </source>
</evidence>
<evidence type="ECO:0000313" key="3">
    <source>
        <dbReference type="EMBL" id="OXU28961.1"/>
    </source>
</evidence>
<feature type="compositionally biased region" description="Basic and acidic residues" evidence="1">
    <location>
        <begin position="486"/>
        <end position="508"/>
    </location>
</feature>
<organism evidence="3 4">
    <name type="scientific">Trichomalopsis sarcophagae</name>
    <dbReference type="NCBI Taxonomy" id="543379"/>
    <lineage>
        <taxon>Eukaryota</taxon>
        <taxon>Metazoa</taxon>
        <taxon>Ecdysozoa</taxon>
        <taxon>Arthropoda</taxon>
        <taxon>Hexapoda</taxon>
        <taxon>Insecta</taxon>
        <taxon>Pterygota</taxon>
        <taxon>Neoptera</taxon>
        <taxon>Endopterygota</taxon>
        <taxon>Hymenoptera</taxon>
        <taxon>Apocrita</taxon>
        <taxon>Proctotrupomorpha</taxon>
        <taxon>Chalcidoidea</taxon>
        <taxon>Pteromalidae</taxon>
        <taxon>Pteromalinae</taxon>
        <taxon>Trichomalopsis</taxon>
    </lineage>
</organism>
<feature type="compositionally biased region" description="Basic residues" evidence="1">
    <location>
        <begin position="135"/>
        <end position="150"/>
    </location>
</feature>
<feature type="compositionally biased region" description="Acidic residues" evidence="1">
    <location>
        <begin position="387"/>
        <end position="402"/>
    </location>
</feature>
<accession>A0A232FDX7</accession>
<comment type="caution">
    <text evidence="3">The sequence shown here is derived from an EMBL/GenBank/DDBJ whole genome shotgun (WGS) entry which is preliminary data.</text>
</comment>
<feature type="compositionally biased region" description="Acidic residues" evidence="1">
    <location>
        <begin position="336"/>
        <end position="345"/>
    </location>
</feature>
<reference evidence="3 4" key="1">
    <citation type="journal article" date="2017" name="Curr. Biol.">
        <title>The Evolution of Venom by Co-option of Single-Copy Genes.</title>
        <authorList>
            <person name="Martinson E.O."/>
            <person name="Mrinalini"/>
            <person name="Kelkar Y.D."/>
            <person name="Chang C.H."/>
            <person name="Werren J.H."/>
        </authorList>
    </citation>
    <scope>NUCLEOTIDE SEQUENCE [LARGE SCALE GENOMIC DNA]</scope>
    <source>
        <strain evidence="3 4">Alberta</strain>
        <tissue evidence="3">Whole body</tissue>
    </source>
</reference>
<feature type="region of interest" description="Disordered" evidence="1">
    <location>
        <begin position="281"/>
        <end position="450"/>
    </location>
</feature>
<feature type="compositionally biased region" description="Basic and acidic residues" evidence="1">
    <location>
        <begin position="316"/>
        <end position="335"/>
    </location>
</feature>
<dbReference type="AlphaFoldDB" id="A0A232FDX7"/>
<dbReference type="Pfam" id="PF12572">
    <property type="entry name" value="DUF3752"/>
    <property type="match status" value="1"/>
</dbReference>
<feature type="compositionally biased region" description="Basic and acidic residues" evidence="1">
    <location>
        <begin position="11"/>
        <end position="25"/>
    </location>
</feature>
<name>A0A232FDX7_9HYME</name>
<dbReference type="Proteomes" id="UP000215335">
    <property type="component" value="Unassembled WGS sequence"/>
</dbReference>
<dbReference type="PANTHER" id="PTHR46370:SF1">
    <property type="entry name" value="GPALPP MOTIFS-CONTAINING PROTEIN 1"/>
    <property type="match status" value="1"/>
</dbReference>
<feature type="domain" description="DUF3752" evidence="2">
    <location>
        <begin position="465"/>
        <end position="593"/>
    </location>
</feature>
<feature type="region of interest" description="Disordered" evidence="1">
    <location>
        <begin position="1"/>
        <end position="212"/>
    </location>
</feature>
<feature type="compositionally biased region" description="Basic residues" evidence="1">
    <location>
        <begin position="29"/>
        <end position="38"/>
    </location>
</feature>
<proteinExistence type="predicted"/>
<feature type="compositionally biased region" description="Basic and acidic residues" evidence="1">
    <location>
        <begin position="151"/>
        <end position="170"/>
    </location>
</feature>
<dbReference type="EMBL" id="NNAY01000354">
    <property type="protein sequence ID" value="OXU28961.1"/>
    <property type="molecule type" value="Genomic_DNA"/>
</dbReference>
<evidence type="ECO:0000256" key="1">
    <source>
        <dbReference type="SAM" id="MobiDB-lite"/>
    </source>
</evidence>
<dbReference type="InterPro" id="IPR046331">
    <property type="entry name" value="GPAM1-like"/>
</dbReference>
<feature type="compositionally biased region" description="Acidic residues" evidence="1">
    <location>
        <begin position="1"/>
        <end position="10"/>
    </location>
</feature>
<feature type="compositionally biased region" description="Basic and acidic residues" evidence="1">
    <location>
        <begin position="281"/>
        <end position="294"/>
    </location>
</feature>
<feature type="compositionally biased region" description="Basic and acidic residues" evidence="1">
    <location>
        <begin position="189"/>
        <end position="206"/>
    </location>
</feature>
<feature type="compositionally biased region" description="Basic and acidic residues" evidence="1">
    <location>
        <begin position="39"/>
        <end position="134"/>
    </location>
</feature>
<dbReference type="PANTHER" id="PTHR46370">
    <property type="entry name" value="GPALPP MOTIFS-CONTAINING PROTEIN 1"/>
    <property type="match status" value="1"/>
</dbReference>
<feature type="compositionally biased region" description="Basic and acidic residues" evidence="1">
    <location>
        <begin position="422"/>
        <end position="447"/>
    </location>
</feature>
<protein>
    <recommendedName>
        <fullName evidence="2">DUF3752 domain-containing protein</fullName>
    </recommendedName>
</protein>
<dbReference type="InterPro" id="IPR022226">
    <property type="entry name" value="DUF3752"/>
</dbReference>
<sequence length="597" mass="68522">MDSDSESQDSDDGRRFRFETTRKDATSLPKRKISPQRSRHTEQRRSRSRDRSFRDDRSRHSKDDHSRRNRSPNDRDTNNRHSTKDRSSKDSKNSSRDSSSRRQPHEKDSRSHRTKDSSRGYDSKESRDSKDRDSKHKSKAREKHKKHSRDRSRERSSQIEEAPKKEDKVLDSISVETEEIRPRTMKRQRTGDSEKVNLKSVQEKPTELASSNPVALSDIGVSRTSATVDAAPARKKPKSFFDRIVNKGNNGEDSSLYGPSLPPSLEKKMLNAREAELETLKCVERAETPPKTEVDDSAGVIGPALPPGLKPVSPVQKDERSSSERDEKDVDRNEMEVEEDDDDDSFGPALPPHLANRREIVGPVLPKDFVPSDTRETIQSSKSDEEKQVDEDDDDDDDDDDVVGPLPPDHPAARGSYVQMQLEHRARQVKEKFRNKTSPEKNKREEWMTELPPAHAVALGLGSIPRKFKTSEGPDLSDRSMWTDTPADRLRKEKEKEENRFVPSDESRKKSKKSKDKDAVEINVEEEKQESLLDMHLKNLKKKKKKLEKEAKELGLSTRRPFDRDIDLQANRLDEARKKKIFQKASRLNDRFTAGKI</sequence>
<keyword evidence="4" id="KW-1185">Reference proteome</keyword>
<feature type="region of interest" description="Disordered" evidence="1">
    <location>
        <begin position="462"/>
        <end position="523"/>
    </location>
</feature>
<feature type="region of interest" description="Disordered" evidence="1">
    <location>
        <begin position="241"/>
        <end position="267"/>
    </location>
</feature>
<feature type="compositionally biased region" description="Basic and acidic residues" evidence="1">
    <location>
        <begin position="469"/>
        <end position="478"/>
    </location>
</feature>
<gene>
    <name evidence="3" type="ORF">TSAR_015791</name>
</gene>
<dbReference type="OrthoDB" id="341477at2759"/>
<evidence type="ECO:0000313" key="4">
    <source>
        <dbReference type="Proteomes" id="UP000215335"/>
    </source>
</evidence>